<feature type="region of interest" description="Disordered" evidence="1">
    <location>
        <begin position="1"/>
        <end position="53"/>
    </location>
</feature>
<name>A0A834NC09_VESPE</name>
<gene>
    <name evidence="2" type="ORF">H0235_015234</name>
</gene>
<reference evidence="2" key="1">
    <citation type="journal article" date="2020" name="G3 (Bethesda)">
        <title>High-Quality Assemblies for Three Invasive Social Wasps from the &lt;i&gt;Vespula&lt;/i&gt; Genus.</title>
        <authorList>
            <person name="Harrop T.W.R."/>
            <person name="Guhlin J."/>
            <person name="McLaughlin G.M."/>
            <person name="Permina E."/>
            <person name="Stockwell P."/>
            <person name="Gilligan J."/>
            <person name="Le Lec M.F."/>
            <person name="Gruber M.A.M."/>
            <person name="Quinn O."/>
            <person name="Lovegrove M."/>
            <person name="Duncan E.J."/>
            <person name="Remnant E.J."/>
            <person name="Van Eeckhoven J."/>
            <person name="Graham B."/>
            <person name="Knapp R.A."/>
            <person name="Langford K.W."/>
            <person name="Kronenberg Z."/>
            <person name="Press M.O."/>
            <person name="Eacker S.M."/>
            <person name="Wilson-Rankin E.E."/>
            <person name="Purcell J."/>
            <person name="Lester P.J."/>
            <person name="Dearden P.K."/>
        </authorList>
    </citation>
    <scope>NUCLEOTIDE SEQUENCE</scope>
    <source>
        <strain evidence="2">Volc-1</strain>
    </source>
</reference>
<accession>A0A834NC09</accession>
<proteinExistence type="predicted"/>
<keyword evidence="3" id="KW-1185">Reference proteome</keyword>
<feature type="compositionally biased region" description="Basic and acidic residues" evidence="1">
    <location>
        <begin position="28"/>
        <end position="38"/>
    </location>
</feature>
<dbReference type="Proteomes" id="UP000600918">
    <property type="component" value="Unassembled WGS sequence"/>
</dbReference>
<dbReference type="EMBL" id="JACSDY010000017">
    <property type="protein sequence ID" value="KAF7401898.1"/>
    <property type="molecule type" value="Genomic_DNA"/>
</dbReference>
<sequence>MPIDRPDSPTTPPPSPPPPLPPPPSPTSRREKTKRKEAPLTNDEDDDDDDDDQVAKYLSHVLLESDTAGRTYEFGTLQVQLAAGHQFGNP</sequence>
<feature type="compositionally biased region" description="Acidic residues" evidence="1">
    <location>
        <begin position="42"/>
        <end position="52"/>
    </location>
</feature>
<organism evidence="2 3">
    <name type="scientific">Vespula pensylvanica</name>
    <name type="common">Western yellow jacket</name>
    <name type="synonym">Wasp</name>
    <dbReference type="NCBI Taxonomy" id="30213"/>
    <lineage>
        <taxon>Eukaryota</taxon>
        <taxon>Metazoa</taxon>
        <taxon>Ecdysozoa</taxon>
        <taxon>Arthropoda</taxon>
        <taxon>Hexapoda</taxon>
        <taxon>Insecta</taxon>
        <taxon>Pterygota</taxon>
        <taxon>Neoptera</taxon>
        <taxon>Endopterygota</taxon>
        <taxon>Hymenoptera</taxon>
        <taxon>Apocrita</taxon>
        <taxon>Aculeata</taxon>
        <taxon>Vespoidea</taxon>
        <taxon>Vespidae</taxon>
        <taxon>Vespinae</taxon>
        <taxon>Vespula</taxon>
    </lineage>
</organism>
<evidence type="ECO:0000313" key="3">
    <source>
        <dbReference type="Proteomes" id="UP000600918"/>
    </source>
</evidence>
<protein>
    <submittedName>
        <fullName evidence="2">Uncharacterized protein</fullName>
    </submittedName>
</protein>
<evidence type="ECO:0000313" key="2">
    <source>
        <dbReference type="EMBL" id="KAF7401898.1"/>
    </source>
</evidence>
<feature type="compositionally biased region" description="Pro residues" evidence="1">
    <location>
        <begin position="9"/>
        <end position="26"/>
    </location>
</feature>
<evidence type="ECO:0000256" key="1">
    <source>
        <dbReference type="SAM" id="MobiDB-lite"/>
    </source>
</evidence>
<dbReference type="AlphaFoldDB" id="A0A834NC09"/>
<comment type="caution">
    <text evidence="2">The sequence shown here is derived from an EMBL/GenBank/DDBJ whole genome shotgun (WGS) entry which is preliminary data.</text>
</comment>